<comment type="caution">
    <text evidence="1">The sequence shown here is derived from an EMBL/GenBank/DDBJ whole genome shotgun (WGS) entry which is preliminary data.</text>
</comment>
<protein>
    <submittedName>
        <fullName evidence="1">SUKH-4 family immunity protein</fullName>
    </submittedName>
</protein>
<dbReference type="RefSeq" id="WP_344599248.1">
    <property type="nucleotide sequence ID" value="NZ_BAAATK010000001.1"/>
</dbReference>
<dbReference type="Proteomes" id="UP001500460">
    <property type="component" value="Unassembled WGS sequence"/>
</dbReference>
<accession>A0ABN3J2E2</accession>
<proteinExistence type="predicted"/>
<evidence type="ECO:0000313" key="1">
    <source>
        <dbReference type="EMBL" id="GAA2419425.1"/>
    </source>
</evidence>
<keyword evidence="2" id="KW-1185">Reference proteome</keyword>
<dbReference type="InterPro" id="IPR025851">
    <property type="entry name" value="SUKH-4"/>
</dbReference>
<organism evidence="1 2">
    <name type="scientific">Streptomyces glaucus</name>
    <dbReference type="NCBI Taxonomy" id="284029"/>
    <lineage>
        <taxon>Bacteria</taxon>
        <taxon>Bacillati</taxon>
        <taxon>Actinomycetota</taxon>
        <taxon>Actinomycetes</taxon>
        <taxon>Kitasatosporales</taxon>
        <taxon>Streptomycetaceae</taxon>
        <taxon>Streptomyces</taxon>
    </lineage>
</organism>
<sequence length="302" mass="32701">MHGGATSTADTGTPAVLLEEPEEDPYAGCGREAASALRGRAPVLFAPSLPTLVRFMTAADEPTGWRERFAACLGTGGDLPSFRRTADLIRFLAVVTGGHTESGLALDLPARLLDREFGRGRVARFEEIDFPAALTHEPTRRFLREAGLPEEAFPLRLDLDAPLRTLAEHDADDPADHWWDDRLDHGWGDRRDDASEDRLPGPTRRAEHLIRLGDLAGGGSLLVDGTTGVVLIRSRTGAAAHPLTTDVSTLACTLWLLHRERAAGRGARTETVAGIEPTYLALRLTEAEAPDSVTNTQLRRPA</sequence>
<name>A0ABN3J2E2_9ACTN</name>
<reference evidence="1 2" key="1">
    <citation type="journal article" date="2019" name="Int. J. Syst. Evol. Microbiol.">
        <title>The Global Catalogue of Microorganisms (GCM) 10K type strain sequencing project: providing services to taxonomists for standard genome sequencing and annotation.</title>
        <authorList>
            <consortium name="The Broad Institute Genomics Platform"/>
            <consortium name="The Broad Institute Genome Sequencing Center for Infectious Disease"/>
            <person name="Wu L."/>
            <person name="Ma J."/>
        </authorList>
    </citation>
    <scope>NUCLEOTIDE SEQUENCE [LARGE SCALE GENOMIC DNA]</scope>
    <source>
        <strain evidence="1 2">JCM 6922</strain>
    </source>
</reference>
<dbReference type="Pfam" id="PF14435">
    <property type="entry name" value="SUKH-4"/>
    <property type="match status" value="1"/>
</dbReference>
<gene>
    <name evidence="1" type="ORF">GCM10010421_00360</name>
</gene>
<evidence type="ECO:0000313" key="2">
    <source>
        <dbReference type="Proteomes" id="UP001500460"/>
    </source>
</evidence>
<dbReference type="EMBL" id="BAAATK010000001">
    <property type="protein sequence ID" value="GAA2419425.1"/>
    <property type="molecule type" value="Genomic_DNA"/>
</dbReference>